<comment type="similarity">
    <text evidence="1 2">Belongs to the BolA/IbaG family.</text>
</comment>
<dbReference type="Proteomes" id="UP001204833">
    <property type="component" value="Unassembled WGS sequence"/>
</dbReference>
<protein>
    <recommendedName>
        <fullName evidence="5">Altered inheritance of mitochondria protein 1</fullName>
    </recommendedName>
</protein>
<keyword evidence="4" id="KW-1185">Reference proteome</keyword>
<dbReference type="Pfam" id="PF01722">
    <property type="entry name" value="BolA"/>
    <property type="match status" value="1"/>
</dbReference>
<name>A0AAD5BFH0_9ASCO</name>
<dbReference type="GO" id="GO:0005759">
    <property type="term" value="C:mitochondrial matrix"/>
    <property type="evidence" value="ECO:0007669"/>
    <property type="project" value="TreeGrafter"/>
</dbReference>
<sequence length="114" mass="13053">MSLSRVFRARVRMPLTTTRLPIQFSLQRFQSSSASLPQMGEYETQIYNILQKEFDPVNLQVQDVSGGCGSMFAILVESPKFKGLPMIKQHRLVNDLLKDEIKKWHGLQLKTKSA</sequence>
<gene>
    <name evidence="3" type="ORF">KGF57_002205</name>
</gene>
<comment type="caution">
    <text evidence="3">The sequence shown here is derived from an EMBL/GenBank/DDBJ whole genome shotgun (WGS) entry which is preliminary data.</text>
</comment>
<dbReference type="PANTHER" id="PTHR46188:SF1">
    <property type="entry name" value="BOLA-LIKE PROTEIN 3"/>
    <property type="match status" value="1"/>
</dbReference>
<evidence type="ECO:0008006" key="5">
    <source>
        <dbReference type="Google" id="ProtNLM"/>
    </source>
</evidence>
<evidence type="ECO:0000256" key="2">
    <source>
        <dbReference type="RuleBase" id="RU003860"/>
    </source>
</evidence>
<proteinExistence type="inferred from homology"/>
<dbReference type="RefSeq" id="XP_051609292.1">
    <property type="nucleotide sequence ID" value="XM_051751494.1"/>
</dbReference>
<dbReference type="PANTHER" id="PTHR46188">
    <property type="entry name" value="BOLA-LIKE PROTEIN 3"/>
    <property type="match status" value="1"/>
</dbReference>
<evidence type="ECO:0000313" key="4">
    <source>
        <dbReference type="Proteomes" id="UP001204833"/>
    </source>
</evidence>
<dbReference type="AlphaFoldDB" id="A0AAD5BFH0"/>
<dbReference type="InterPro" id="IPR002634">
    <property type="entry name" value="BolA"/>
</dbReference>
<evidence type="ECO:0000256" key="1">
    <source>
        <dbReference type="ARBA" id="ARBA00005578"/>
    </source>
</evidence>
<accession>A0AAD5BFH0</accession>
<evidence type="ECO:0000313" key="3">
    <source>
        <dbReference type="EMBL" id="KAI5959109.1"/>
    </source>
</evidence>
<reference evidence="3 4" key="1">
    <citation type="journal article" date="2022" name="DNA Res.">
        <title>Genome analysis of five recently described species of the CUG-Ser clade uncovers Candida theae as a new hybrid lineage with pathogenic potential in the Candida parapsilosis species complex.</title>
        <authorList>
            <person name="Mixao V."/>
            <person name="Del Olmo V."/>
            <person name="Hegedusova E."/>
            <person name="Saus E."/>
            <person name="Pryszcz L."/>
            <person name="Cillingova A."/>
            <person name="Nosek J."/>
            <person name="Gabaldon T."/>
        </authorList>
    </citation>
    <scope>NUCLEOTIDE SEQUENCE [LARGE SCALE GENOMIC DNA]</scope>
    <source>
        <strain evidence="3 4">CBS 12239</strain>
    </source>
</reference>
<organism evidence="3 4">
    <name type="scientific">Candida theae</name>
    <dbReference type="NCBI Taxonomy" id="1198502"/>
    <lineage>
        <taxon>Eukaryota</taxon>
        <taxon>Fungi</taxon>
        <taxon>Dikarya</taxon>
        <taxon>Ascomycota</taxon>
        <taxon>Saccharomycotina</taxon>
        <taxon>Pichiomycetes</taxon>
        <taxon>Debaryomycetaceae</taxon>
        <taxon>Candida/Lodderomyces clade</taxon>
        <taxon>Candida</taxon>
    </lineage>
</organism>
<dbReference type="SUPFAM" id="SSF82657">
    <property type="entry name" value="BolA-like"/>
    <property type="match status" value="1"/>
</dbReference>
<dbReference type="InterPro" id="IPR052275">
    <property type="entry name" value="Mt_Fe-S_assembly_factor"/>
</dbReference>
<dbReference type="Gene3D" id="3.10.20.90">
    <property type="entry name" value="Phosphatidylinositol 3-kinase Catalytic Subunit, Chain A, domain 1"/>
    <property type="match status" value="1"/>
</dbReference>
<dbReference type="InterPro" id="IPR036065">
    <property type="entry name" value="BolA-like_sf"/>
</dbReference>
<dbReference type="PIRSF" id="PIRSF003113">
    <property type="entry name" value="BolA"/>
    <property type="match status" value="1"/>
</dbReference>
<dbReference type="EMBL" id="JAIHNG010000110">
    <property type="protein sequence ID" value="KAI5959109.1"/>
    <property type="molecule type" value="Genomic_DNA"/>
</dbReference>
<dbReference type="GeneID" id="76150264"/>